<proteinExistence type="predicted"/>
<feature type="transmembrane region" description="Helical" evidence="1">
    <location>
        <begin position="39"/>
        <end position="58"/>
    </location>
</feature>
<keyword evidence="1" id="KW-1133">Transmembrane helix</keyword>
<gene>
    <name evidence="2" type="ORF">E4Z61_10130</name>
</gene>
<name>A0ABX5T2L6_9ENTR</name>
<keyword evidence="1" id="KW-0472">Membrane</keyword>
<evidence type="ECO:0000256" key="1">
    <source>
        <dbReference type="SAM" id="Phobius"/>
    </source>
</evidence>
<accession>A0ABX5T2L6</accession>
<evidence type="ECO:0000313" key="2">
    <source>
        <dbReference type="EMBL" id="QBX80696.1"/>
    </source>
</evidence>
<dbReference type="Proteomes" id="UP000296284">
    <property type="component" value="Chromosome"/>
</dbReference>
<dbReference type="RefSeq" id="WP_135322652.1">
    <property type="nucleotide sequence ID" value="NZ_CP038469.1"/>
</dbReference>
<organism evidence="2 3">
    <name type="scientific">Citrobacter tructae</name>
    <dbReference type="NCBI Taxonomy" id="2562449"/>
    <lineage>
        <taxon>Bacteria</taxon>
        <taxon>Pseudomonadati</taxon>
        <taxon>Pseudomonadota</taxon>
        <taxon>Gammaproteobacteria</taxon>
        <taxon>Enterobacterales</taxon>
        <taxon>Enterobacteriaceae</taxon>
        <taxon>Citrobacter</taxon>
    </lineage>
</organism>
<evidence type="ECO:0000313" key="3">
    <source>
        <dbReference type="Proteomes" id="UP000296284"/>
    </source>
</evidence>
<keyword evidence="1" id="KW-0812">Transmembrane</keyword>
<reference evidence="2 3" key="1">
    <citation type="submission" date="2019-03" db="EMBL/GenBank/DDBJ databases">
        <title>Complete genome sequence of Citrobacter sp. SNU WT2 isolated from diseased rainbow trout.</title>
        <authorList>
            <person name="Oh W.T."/>
            <person name="Park S.C."/>
        </authorList>
    </citation>
    <scope>NUCLEOTIDE SEQUENCE [LARGE SCALE GENOMIC DNA]</scope>
    <source>
        <strain evidence="2 3">SNU WT2</strain>
    </source>
</reference>
<keyword evidence="3" id="KW-1185">Reference proteome</keyword>
<sequence>MARQAGLMMKSTPVTQFQFNSWLLPVVVEMRDGRFALGMANYFSGYAALLLCNSGIVIH</sequence>
<protein>
    <submittedName>
        <fullName evidence="2">Uncharacterized protein</fullName>
    </submittedName>
</protein>
<dbReference type="EMBL" id="CP038469">
    <property type="protein sequence ID" value="QBX80696.1"/>
    <property type="molecule type" value="Genomic_DNA"/>
</dbReference>